<keyword evidence="1" id="KW-0812">Transmembrane</keyword>
<accession>A0AAU8DMB4</accession>
<feature type="transmembrane region" description="Helical" evidence="1">
    <location>
        <begin position="21"/>
        <end position="38"/>
    </location>
</feature>
<evidence type="ECO:0008006" key="3">
    <source>
        <dbReference type="Google" id="ProtNLM"/>
    </source>
</evidence>
<name>A0AAU8DMB4_9ACTN</name>
<organism evidence="2">
    <name type="scientific">Nakamurella sp. A5-74</name>
    <dbReference type="NCBI Taxonomy" id="3158264"/>
    <lineage>
        <taxon>Bacteria</taxon>
        <taxon>Bacillati</taxon>
        <taxon>Actinomycetota</taxon>
        <taxon>Actinomycetes</taxon>
        <taxon>Nakamurellales</taxon>
        <taxon>Nakamurellaceae</taxon>
        <taxon>Nakamurella</taxon>
    </lineage>
</organism>
<feature type="transmembrane region" description="Helical" evidence="1">
    <location>
        <begin position="164"/>
        <end position="187"/>
    </location>
</feature>
<reference evidence="2" key="1">
    <citation type="submission" date="2024-05" db="EMBL/GenBank/DDBJ databases">
        <authorList>
            <person name="Cai S.Y."/>
            <person name="Jin L.M."/>
            <person name="Li H.R."/>
        </authorList>
    </citation>
    <scope>NUCLEOTIDE SEQUENCE</scope>
    <source>
        <strain evidence="2">A5-74</strain>
    </source>
</reference>
<proteinExistence type="predicted"/>
<dbReference type="AlphaFoldDB" id="A0AAU8DMB4"/>
<keyword evidence="1" id="KW-1133">Transmembrane helix</keyword>
<feature type="transmembrane region" description="Helical" evidence="1">
    <location>
        <begin position="231"/>
        <end position="250"/>
    </location>
</feature>
<dbReference type="EMBL" id="CP159218">
    <property type="protein sequence ID" value="XCG62906.1"/>
    <property type="molecule type" value="Genomic_DNA"/>
</dbReference>
<evidence type="ECO:0000313" key="2">
    <source>
        <dbReference type="EMBL" id="XCG62906.1"/>
    </source>
</evidence>
<feature type="transmembrane region" description="Helical" evidence="1">
    <location>
        <begin position="123"/>
        <end position="143"/>
    </location>
</feature>
<gene>
    <name evidence="2" type="ORF">ABLG96_17050</name>
</gene>
<feature type="transmembrane region" description="Helical" evidence="1">
    <location>
        <begin position="207"/>
        <end position="226"/>
    </location>
</feature>
<dbReference type="RefSeq" id="WP_353648521.1">
    <property type="nucleotide sequence ID" value="NZ_CP159218.1"/>
</dbReference>
<protein>
    <recommendedName>
        <fullName evidence="3">ABC transporter permease</fullName>
    </recommendedName>
</protein>
<sequence>MITVGQLRADLGLLLRNGAGRAVWLAVFLFAAVTSWITRHSAADQLAELRTLLRESGSDPDNGRCALLAPRFDMGDCVAALRHHASDVSAEVLRTQYAELMDSVAATSWEGALGFAARQSASIVGFIALGMVLAVHVSTLWETGVARPAIAAVGPARIVVQKSVAVFVAALVVLVASTLGALTGRVLPVPGWLPPVAGDIGRSVVDLAHSYWMLCALGLFTVAVAIVSRQFVSTFAVVMGLMAVCFVATLDRDLYAFSPAGWIATVMGFSRRTRHTVIDYFWTAEVGNHDPVLMGLAMTAFGLIPLVGAGWLLWRRKPRA</sequence>
<evidence type="ECO:0000256" key="1">
    <source>
        <dbReference type="SAM" id="Phobius"/>
    </source>
</evidence>
<keyword evidence="1" id="KW-0472">Membrane</keyword>
<feature type="transmembrane region" description="Helical" evidence="1">
    <location>
        <begin position="292"/>
        <end position="314"/>
    </location>
</feature>